<proteinExistence type="predicted"/>
<gene>
    <name evidence="1" type="ORF">CQ14_38810</name>
</gene>
<dbReference type="RefSeq" id="WP_156435456.1">
    <property type="nucleotide sequence ID" value="NZ_LLYB01000092.1"/>
</dbReference>
<protein>
    <submittedName>
        <fullName evidence="1">Uncharacterized protein</fullName>
    </submittedName>
</protein>
<organism evidence="1 2">
    <name type="scientific">Bradyrhizobium lablabi</name>
    <dbReference type="NCBI Taxonomy" id="722472"/>
    <lineage>
        <taxon>Bacteria</taxon>
        <taxon>Pseudomonadati</taxon>
        <taxon>Pseudomonadota</taxon>
        <taxon>Alphaproteobacteria</taxon>
        <taxon>Hyphomicrobiales</taxon>
        <taxon>Nitrobacteraceae</taxon>
        <taxon>Bradyrhizobium</taxon>
    </lineage>
</organism>
<dbReference type="Proteomes" id="UP000051660">
    <property type="component" value="Unassembled WGS sequence"/>
</dbReference>
<dbReference type="OrthoDB" id="8256250at2"/>
<reference evidence="1 2" key="1">
    <citation type="submission" date="2014-03" db="EMBL/GenBank/DDBJ databases">
        <title>Bradyrhizobium valentinum sp. nov., isolated from effective nodules of Lupinus mariae-josephae, a lupine endemic of basic-lime soils in Eastern Spain.</title>
        <authorList>
            <person name="Duran D."/>
            <person name="Rey L."/>
            <person name="Navarro A."/>
            <person name="Busquets A."/>
            <person name="Imperial J."/>
            <person name="Ruiz-Argueso T."/>
        </authorList>
    </citation>
    <scope>NUCLEOTIDE SEQUENCE [LARGE SCALE GENOMIC DNA]</scope>
    <source>
        <strain evidence="1 2">CCBAU 23086</strain>
    </source>
</reference>
<evidence type="ECO:0000313" key="1">
    <source>
        <dbReference type="EMBL" id="KRR19764.1"/>
    </source>
</evidence>
<dbReference type="AlphaFoldDB" id="A0A0R3MHK7"/>
<sequence>MIRQEPGKTNRDYLARITFGRCVAFLHRGWGGRAFPDGMAKSCGGIDAATHYAFATSLSQSNPNHALILRTSADDSFRLLNALMMVQETDRIVVGRRFKMSVLGADRFPELADRTGVVVHVSHSTTGITVLFDGAKRPTVLHRDFISLV</sequence>
<dbReference type="EMBL" id="LLYB01000092">
    <property type="protein sequence ID" value="KRR19764.1"/>
    <property type="molecule type" value="Genomic_DNA"/>
</dbReference>
<comment type="caution">
    <text evidence="1">The sequence shown here is derived from an EMBL/GenBank/DDBJ whole genome shotgun (WGS) entry which is preliminary data.</text>
</comment>
<name>A0A0R3MHK7_9BRAD</name>
<accession>A0A0R3MHK7</accession>
<evidence type="ECO:0000313" key="2">
    <source>
        <dbReference type="Proteomes" id="UP000051660"/>
    </source>
</evidence>